<reference evidence="1" key="1">
    <citation type="submission" date="2019-10" db="EMBL/GenBank/DDBJ databases">
        <authorList>
            <consortium name="DOE Joint Genome Institute"/>
            <person name="Kuo A."/>
            <person name="Miyauchi S."/>
            <person name="Kiss E."/>
            <person name="Drula E."/>
            <person name="Kohler A."/>
            <person name="Sanchez-Garcia M."/>
            <person name="Andreopoulos B."/>
            <person name="Barry K.W."/>
            <person name="Bonito G."/>
            <person name="Buee M."/>
            <person name="Carver A."/>
            <person name="Chen C."/>
            <person name="Cichocki N."/>
            <person name="Clum A."/>
            <person name="Culley D."/>
            <person name="Crous P.W."/>
            <person name="Fauchery L."/>
            <person name="Girlanda M."/>
            <person name="Hayes R."/>
            <person name="Keri Z."/>
            <person name="Labutti K."/>
            <person name="Lipzen A."/>
            <person name="Lombard V."/>
            <person name="Magnuson J."/>
            <person name="Maillard F."/>
            <person name="Morin E."/>
            <person name="Murat C."/>
            <person name="Nolan M."/>
            <person name="Ohm R."/>
            <person name="Pangilinan J."/>
            <person name="Pereira M."/>
            <person name="Perotto S."/>
            <person name="Peter M."/>
            <person name="Riley R."/>
            <person name="Sitrit Y."/>
            <person name="Stielow B."/>
            <person name="Szollosi G."/>
            <person name="Zifcakova L."/>
            <person name="Stursova M."/>
            <person name="Spatafora J.W."/>
            <person name="Tedersoo L."/>
            <person name="Vaario L.-M."/>
            <person name="Yamada A."/>
            <person name="Yan M."/>
            <person name="Wang P."/>
            <person name="Xu J."/>
            <person name="Bruns T."/>
            <person name="Baldrian P."/>
            <person name="Vilgalys R."/>
            <person name="Henrissat B."/>
            <person name="Grigoriev I.V."/>
            <person name="Hibbett D."/>
            <person name="Nagy L.G."/>
            <person name="Martin F.M."/>
        </authorList>
    </citation>
    <scope>NUCLEOTIDE SEQUENCE</scope>
    <source>
        <strain evidence="1">P2</strain>
    </source>
</reference>
<keyword evidence="2" id="KW-1185">Reference proteome</keyword>
<dbReference type="Proteomes" id="UP000886501">
    <property type="component" value="Unassembled WGS sequence"/>
</dbReference>
<comment type="caution">
    <text evidence="1">The sequence shown here is derived from an EMBL/GenBank/DDBJ whole genome shotgun (WGS) entry which is preliminary data.</text>
</comment>
<name>A0ACB6Z2U9_THEGA</name>
<accession>A0ACB6Z2U9</accession>
<organism evidence="1 2">
    <name type="scientific">Thelephora ganbajun</name>
    <name type="common">Ganba fungus</name>
    <dbReference type="NCBI Taxonomy" id="370292"/>
    <lineage>
        <taxon>Eukaryota</taxon>
        <taxon>Fungi</taxon>
        <taxon>Dikarya</taxon>
        <taxon>Basidiomycota</taxon>
        <taxon>Agaricomycotina</taxon>
        <taxon>Agaricomycetes</taxon>
        <taxon>Thelephorales</taxon>
        <taxon>Thelephoraceae</taxon>
        <taxon>Thelephora</taxon>
    </lineage>
</organism>
<sequence length="179" mass="20158">MQTERVGSVRGSCEGQASGILDFSCLARVAEWRRRMVGCSTGKEPPFVDVRNPIGLVKLATQVAAIVQEKKINKYGGDCRDHNQGPTIARCSFLLIWMAVIRIQQTTKEQARDRIIRGSRGFPGTFKVKTTSQRYEALSRRPIIPSMGNPGGRINQPSSFLFVREWPDHLRPFQSILRD</sequence>
<gene>
    <name evidence="1" type="ORF">BDM02DRAFT_1233145</name>
</gene>
<evidence type="ECO:0000313" key="1">
    <source>
        <dbReference type="EMBL" id="KAF9644075.1"/>
    </source>
</evidence>
<proteinExistence type="predicted"/>
<evidence type="ECO:0000313" key="2">
    <source>
        <dbReference type="Proteomes" id="UP000886501"/>
    </source>
</evidence>
<protein>
    <submittedName>
        <fullName evidence="1">Uncharacterized protein</fullName>
    </submittedName>
</protein>
<reference evidence="1" key="2">
    <citation type="journal article" date="2020" name="Nat. Commun.">
        <title>Large-scale genome sequencing of mycorrhizal fungi provides insights into the early evolution of symbiotic traits.</title>
        <authorList>
            <person name="Miyauchi S."/>
            <person name="Kiss E."/>
            <person name="Kuo A."/>
            <person name="Drula E."/>
            <person name="Kohler A."/>
            <person name="Sanchez-Garcia M."/>
            <person name="Morin E."/>
            <person name="Andreopoulos B."/>
            <person name="Barry K.W."/>
            <person name="Bonito G."/>
            <person name="Buee M."/>
            <person name="Carver A."/>
            <person name="Chen C."/>
            <person name="Cichocki N."/>
            <person name="Clum A."/>
            <person name="Culley D."/>
            <person name="Crous P.W."/>
            <person name="Fauchery L."/>
            <person name="Girlanda M."/>
            <person name="Hayes R.D."/>
            <person name="Keri Z."/>
            <person name="LaButti K."/>
            <person name="Lipzen A."/>
            <person name="Lombard V."/>
            <person name="Magnuson J."/>
            <person name="Maillard F."/>
            <person name="Murat C."/>
            <person name="Nolan M."/>
            <person name="Ohm R.A."/>
            <person name="Pangilinan J."/>
            <person name="Pereira M.F."/>
            <person name="Perotto S."/>
            <person name="Peter M."/>
            <person name="Pfister S."/>
            <person name="Riley R."/>
            <person name="Sitrit Y."/>
            <person name="Stielow J.B."/>
            <person name="Szollosi G."/>
            <person name="Zifcakova L."/>
            <person name="Stursova M."/>
            <person name="Spatafora J.W."/>
            <person name="Tedersoo L."/>
            <person name="Vaario L.M."/>
            <person name="Yamada A."/>
            <person name="Yan M."/>
            <person name="Wang P."/>
            <person name="Xu J."/>
            <person name="Bruns T."/>
            <person name="Baldrian P."/>
            <person name="Vilgalys R."/>
            <person name="Dunand C."/>
            <person name="Henrissat B."/>
            <person name="Grigoriev I.V."/>
            <person name="Hibbett D."/>
            <person name="Nagy L.G."/>
            <person name="Martin F.M."/>
        </authorList>
    </citation>
    <scope>NUCLEOTIDE SEQUENCE</scope>
    <source>
        <strain evidence="1">P2</strain>
    </source>
</reference>
<dbReference type="EMBL" id="MU118162">
    <property type="protein sequence ID" value="KAF9644075.1"/>
    <property type="molecule type" value="Genomic_DNA"/>
</dbReference>